<reference evidence="5" key="1">
    <citation type="submission" date="2022-03" db="EMBL/GenBank/DDBJ databases">
        <title>Draft genome sequence of Aduncisulcus paluster, a free-living microaerophilic Fornicata.</title>
        <authorList>
            <person name="Yuyama I."/>
            <person name="Kume K."/>
            <person name="Tamura T."/>
            <person name="Inagaki Y."/>
            <person name="Hashimoto T."/>
        </authorList>
    </citation>
    <scope>NUCLEOTIDE SEQUENCE</scope>
    <source>
        <strain evidence="5">NY0171</strain>
    </source>
</reference>
<dbReference type="Gene3D" id="1.10.10.10">
    <property type="entry name" value="Winged helix-like DNA-binding domain superfamily/Winged helix DNA-binding domain"/>
    <property type="match status" value="1"/>
</dbReference>
<dbReference type="PANTHER" id="PTHR11710">
    <property type="entry name" value="40S RIBOSOMAL PROTEIN S19"/>
    <property type="match status" value="1"/>
</dbReference>
<name>A0ABQ5KHV5_9EUKA</name>
<keyword evidence="6" id="KW-1185">Reference proteome</keyword>
<evidence type="ECO:0000256" key="3">
    <source>
        <dbReference type="ARBA" id="ARBA00023274"/>
    </source>
</evidence>
<comment type="caution">
    <text evidence="5">The sequence shown here is derived from an EMBL/GenBank/DDBJ whole genome shotgun (WGS) entry which is preliminary data.</text>
</comment>
<dbReference type="InterPro" id="IPR036390">
    <property type="entry name" value="WH_DNA-bd_sf"/>
</dbReference>
<protein>
    <submittedName>
        <fullName evidence="5">Ribosomal protein S19e like protein</fullName>
    </submittedName>
</protein>
<dbReference type="InterPro" id="IPR036388">
    <property type="entry name" value="WH-like_DNA-bd_sf"/>
</dbReference>
<comment type="similarity">
    <text evidence="1">Belongs to the eukaryotic ribosomal protein eS19 family.</text>
</comment>
<dbReference type="SUPFAM" id="SSF46785">
    <property type="entry name" value="Winged helix' DNA-binding domain"/>
    <property type="match status" value="1"/>
</dbReference>
<evidence type="ECO:0000256" key="1">
    <source>
        <dbReference type="ARBA" id="ARBA00010014"/>
    </source>
</evidence>
<gene>
    <name evidence="5" type="ORF">ADUPG1_005920</name>
</gene>
<dbReference type="InterPro" id="IPR001266">
    <property type="entry name" value="Ribosomal_eS19"/>
</dbReference>
<accession>A0ABQ5KHV5</accession>
<dbReference type="Pfam" id="PF01090">
    <property type="entry name" value="Ribosomal_S19e"/>
    <property type="match status" value="1"/>
</dbReference>
<evidence type="ECO:0000256" key="2">
    <source>
        <dbReference type="ARBA" id="ARBA00022980"/>
    </source>
</evidence>
<evidence type="ECO:0000256" key="4">
    <source>
        <dbReference type="SAM" id="MobiDB-lite"/>
    </source>
</evidence>
<dbReference type="GO" id="GO:0005840">
    <property type="term" value="C:ribosome"/>
    <property type="evidence" value="ECO:0007669"/>
    <property type="project" value="UniProtKB-KW"/>
</dbReference>
<keyword evidence="3" id="KW-0687">Ribonucleoprotein</keyword>
<sequence>STHELKSLIGSIIHLKKNPEIFSFATDLNTQRKKHKEMDDAEFLKFILEKSILEVQVKIDKASQDVERLEDAQIDSIFVDGQGLDSLKCPFVVEVANMRICTVKDVPSAALVMAMAAHLKANKMIELPKWHDIVKTGCTKELPPLDEDWFFIRAAAILRRTYVRGQVGIGAFRKIFGEAQNNGNCPSHFRRSSGAVIRQCVKGLEKAGLVKKVKGTSGRSITRKGQQELDKIARGLRPKK</sequence>
<dbReference type="EMBL" id="BQXS01009687">
    <property type="protein sequence ID" value="GKT31501.1"/>
    <property type="molecule type" value="Genomic_DNA"/>
</dbReference>
<keyword evidence="2 5" id="KW-0689">Ribosomal protein</keyword>
<organism evidence="5 6">
    <name type="scientific">Aduncisulcus paluster</name>
    <dbReference type="NCBI Taxonomy" id="2918883"/>
    <lineage>
        <taxon>Eukaryota</taxon>
        <taxon>Metamonada</taxon>
        <taxon>Carpediemonas-like organisms</taxon>
        <taxon>Aduncisulcus</taxon>
    </lineage>
</organism>
<dbReference type="SMART" id="SM01413">
    <property type="entry name" value="Ribosomal_S19e"/>
    <property type="match status" value="1"/>
</dbReference>
<evidence type="ECO:0000313" key="6">
    <source>
        <dbReference type="Proteomes" id="UP001057375"/>
    </source>
</evidence>
<feature type="non-terminal residue" evidence="5">
    <location>
        <position position="1"/>
    </location>
</feature>
<proteinExistence type="inferred from homology"/>
<evidence type="ECO:0000313" key="5">
    <source>
        <dbReference type="EMBL" id="GKT31501.1"/>
    </source>
</evidence>
<feature type="region of interest" description="Disordered" evidence="4">
    <location>
        <begin position="216"/>
        <end position="240"/>
    </location>
</feature>
<dbReference type="PANTHER" id="PTHR11710:SF0">
    <property type="entry name" value="40S RIBOSOMAL PROTEIN S19"/>
    <property type="match status" value="1"/>
</dbReference>
<dbReference type="Proteomes" id="UP001057375">
    <property type="component" value="Unassembled WGS sequence"/>
</dbReference>